<evidence type="ECO:0000256" key="1">
    <source>
        <dbReference type="SAM" id="MobiDB-lite"/>
    </source>
</evidence>
<proteinExistence type="predicted"/>
<dbReference type="AlphaFoldDB" id="A0A1E3IPU6"/>
<keyword evidence="2" id="KW-1133">Transmembrane helix</keyword>
<keyword evidence="2" id="KW-0472">Membrane</keyword>
<feature type="region of interest" description="Disordered" evidence="1">
    <location>
        <begin position="1"/>
        <end position="80"/>
    </location>
</feature>
<dbReference type="OrthoDB" id="2571549at2759"/>
<protein>
    <submittedName>
        <fullName evidence="3">Uncharacterized protein</fullName>
    </submittedName>
</protein>
<reference evidence="3" key="1">
    <citation type="submission" date="2016-06" db="EMBL/GenBank/DDBJ databases">
        <authorList>
            <person name="Cuomo C."/>
            <person name="Litvintseva A."/>
            <person name="Heitman J."/>
            <person name="Chen Y."/>
            <person name="Sun S."/>
            <person name="Springer D."/>
            <person name="Dromer F."/>
            <person name="Young S."/>
            <person name="Zeng Q."/>
            <person name="Chapman S."/>
            <person name="Gujja S."/>
            <person name="Saif S."/>
            <person name="Birren B."/>
        </authorList>
    </citation>
    <scope>NUCLEOTIDE SEQUENCE</scope>
    <source>
        <strain evidence="3">CBS 7841</strain>
    </source>
</reference>
<dbReference type="Proteomes" id="UP000094043">
    <property type="component" value="Chromosome 3"/>
</dbReference>
<dbReference type="RefSeq" id="XP_066068523.1">
    <property type="nucleotide sequence ID" value="XM_066212426.1"/>
</dbReference>
<reference evidence="3" key="2">
    <citation type="journal article" date="2022" name="Elife">
        <title>Obligate sexual reproduction of a homothallic fungus closely related to the Cryptococcus pathogenic species complex.</title>
        <authorList>
            <person name="Passer A.R."/>
            <person name="Clancey S.A."/>
            <person name="Shea T."/>
            <person name="David-Palma M."/>
            <person name="Averette A.F."/>
            <person name="Boekhout T."/>
            <person name="Porcel B.M."/>
            <person name="Nowrousian M."/>
            <person name="Cuomo C.A."/>
            <person name="Sun S."/>
            <person name="Heitman J."/>
            <person name="Coelho M.A."/>
        </authorList>
    </citation>
    <scope>NUCLEOTIDE SEQUENCE</scope>
    <source>
        <strain evidence="3">CBS 7841</strain>
    </source>
</reference>
<evidence type="ECO:0000313" key="4">
    <source>
        <dbReference type="Proteomes" id="UP000094043"/>
    </source>
</evidence>
<keyword evidence="4" id="KW-1185">Reference proteome</keyword>
<gene>
    <name evidence="3" type="ORF">L203_103018</name>
</gene>
<accession>A0A1E3IPU6</accession>
<feature type="transmembrane region" description="Helical" evidence="2">
    <location>
        <begin position="105"/>
        <end position="127"/>
    </location>
</feature>
<reference evidence="3" key="3">
    <citation type="submission" date="2024-01" db="EMBL/GenBank/DDBJ databases">
        <authorList>
            <person name="Coelho M.A."/>
            <person name="David-Palma M."/>
            <person name="Shea T."/>
            <person name="Sun S."/>
            <person name="Cuomo C.A."/>
            <person name="Heitman J."/>
        </authorList>
    </citation>
    <scope>NUCLEOTIDE SEQUENCE</scope>
    <source>
        <strain evidence="3">CBS 7841</strain>
    </source>
</reference>
<organism evidence="3 4">
    <name type="scientific">Cryptococcus depauperatus CBS 7841</name>
    <dbReference type="NCBI Taxonomy" id="1295531"/>
    <lineage>
        <taxon>Eukaryota</taxon>
        <taxon>Fungi</taxon>
        <taxon>Dikarya</taxon>
        <taxon>Basidiomycota</taxon>
        <taxon>Agaricomycotina</taxon>
        <taxon>Tremellomycetes</taxon>
        <taxon>Tremellales</taxon>
        <taxon>Cryptococcaceae</taxon>
        <taxon>Cryptococcus</taxon>
    </lineage>
</organism>
<dbReference type="KEGG" id="cdep:91087229"/>
<dbReference type="EMBL" id="CP143786">
    <property type="protein sequence ID" value="WVN87823.1"/>
    <property type="molecule type" value="Genomic_DNA"/>
</dbReference>
<dbReference type="GeneID" id="91087229"/>
<name>A0A1E3IPU6_9TREE</name>
<feature type="compositionally biased region" description="Polar residues" evidence="1">
    <location>
        <begin position="20"/>
        <end position="32"/>
    </location>
</feature>
<sequence>MSNKPSYAAVTASSPKHDLGQQQESPGSSTAKPSDAPPPYDGPVGASKPPHGNMPDNPMHQQQQQQGFISHPHSHPGQVEQCPAFQGQWIPPSESVAKSRALRRFWSAFIWGWVIWIAIGLLIGGGFSDMEHNPLGRHGHWDKHGEWHNDYVKINIAAHVRSTT</sequence>
<keyword evidence="2" id="KW-0812">Transmembrane</keyword>
<dbReference type="VEuPathDB" id="FungiDB:L203_01713"/>
<evidence type="ECO:0000313" key="3">
    <source>
        <dbReference type="EMBL" id="WVN87823.1"/>
    </source>
</evidence>
<evidence type="ECO:0000256" key="2">
    <source>
        <dbReference type="SAM" id="Phobius"/>
    </source>
</evidence>